<dbReference type="Proteomes" id="UP000045842">
    <property type="component" value="Unassembled WGS sequence"/>
</dbReference>
<evidence type="ECO:0000313" key="12">
    <source>
        <dbReference type="Proteomes" id="UP000048600"/>
    </source>
</evidence>
<accession>A0A0T9B405</accession>
<dbReference type="Proteomes" id="UP000044938">
    <property type="component" value="Unassembled WGS sequence"/>
</dbReference>
<dbReference type="EMBL" id="CNFU01001332">
    <property type="protein sequence ID" value="CKT32381.1"/>
    <property type="molecule type" value="Genomic_DNA"/>
</dbReference>
<reference evidence="4" key="2">
    <citation type="submission" date="2015-03" db="EMBL/GenBank/DDBJ databases">
        <authorList>
            <person name="Murphy D."/>
        </authorList>
    </citation>
    <scope>NUCLEOTIDE SEQUENCE [LARGE SCALE GENOMIC DNA]</scope>
    <source>
        <strain evidence="4">K00500041</strain>
    </source>
</reference>
<proteinExistence type="predicted"/>
<sequence length="169" mass="18118">MPARAPASMLMLQIVIRPSMDSDSMALPRYSMTCPWPPPVPILAINARMMSLADTPSGSRPSTLTAMVLNGRSGSVWVASTCSTSDVPMPIANAPNAPWVEVWLSPQTIVIPGWVRPNCGPTTCTMPCSISPIECSRIPNSAQFRRNVSTWVRDTGSAIGWSMSTVGTL</sequence>
<dbReference type="Proteomes" id="UP000050164">
    <property type="component" value="Unassembled WGS sequence"/>
</dbReference>
<dbReference type="EMBL" id="CNFT01000420">
    <property type="protein sequence ID" value="CKR67737.1"/>
    <property type="molecule type" value="Genomic_DNA"/>
</dbReference>
<evidence type="ECO:0000313" key="7">
    <source>
        <dbReference type="EMBL" id="COX18049.1"/>
    </source>
</evidence>
<gene>
    <name evidence="3" type="ORF">ERS007661_04043</name>
    <name evidence="5" type="ORF">ERS007679_02557</name>
    <name evidence="4" type="ORF">ERS007703_01276</name>
    <name evidence="7" type="ORF">ERS007720_04044</name>
    <name evidence="6" type="ORF">ERS007741_01398</name>
    <name evidence="1" type="ORF">ERS027659_01986</name>
    <name evidence="2" type="ORF">ERS027661_04203</name>
</gene>
<dbReference type="EMBL" id="CQQC01002104">
    <property type="protein sequence ID" value="CNW51005.1"/>
    <property type="molecule type" value="Genomic_DNA"/>
</dbReference>
<name>A0A0T9B405_MYCTX</name>
<evidence type="ECO:0000313" key="1">
    <source>
        <dbReference type="EMBL" id="CKR67737.1"/>
    </source>
</evidence>
<organism evidence="4 8">
    <name type="scientific">Mycobacterium tuberculosis</name>
    <dbReference type="NCBI Taxonomy" id="1773"/>
    <lineage>
        <taxon>Bacteria</taxon>
        <taxon>Bacillati</taxon>
        <taxon>Actinomycetota</taxon>
        <taxon>Actinomycetes</taxon>
        <taxon>Mycobacteriales</taxon>
        <taxon>Mycobacteriaceae</taxon>
        <taxon>Mycobacterium</taxon>
        <taxon>Mycobacterium tuberculosis complex</taxon>
    </lineage>
</organism>
<evidence type="ECO:0000313" key="4">
    <source>
        <dbReference type="EMBL" id="COV38417.1"/>
    </source>
</evidence>
<evidence type="ECO:0000313" key="14">
    <source>
        <dbReference type="Proteomes" id="UP000050164"/>
    </source>
</evidence>
<evidence type="ECO:0000313" key="9">
    <source>
        <dbReference type="Proteomes" id="UP000039217"/>
    </source>
</evidence>
<evidence type="ECO:0000313" key="11">
    <source>
        <dbReference type="Proteomes" id="UP000045842"/>
    </source>
</evidence>
<dbReference type="Proteomes" id="UP000048600">
    <property type="component" value="Unassembled WGS sequence"/>
</dbReference>
<dbReference type="AlphaFoldDB" id="A0A0T9B405"/>
<protein>
    <submittedName>
        <fullName evidence="4">Uncharacterized protein</fullName>
    </submittedName>
</protein>
<dbReference type="EMBL" id="CHKL01000119">
    <property type="protein sequence ID" value="COW07355.1"/>
    <property type="molecule type" value="Genomic_DNA"/>
</dbReference>
<evidence type="ECO:0000313" key="8">
    <source>
        <dbReference type="Proteomes" id="UP000038802"/>
    </source>
</evidence>
<dbReference type="EMBL" id="CSAD01000362">
    <property type="protein sequence ID" value="COV83929.1"/>
    <property type="molecule type" value="Genomic_DNA"/>
</dbReference>
<dbReference type="Proteomes" id="UP000049023">
    <property type="component" value="Unassembled WGS sequence"/>
</dbReference>
<evidence type="ECO:0000313" key="13">
    <source>
        <dbReference type="Proteomes" id="UP000049023"/>
    </source>
</evidence>
<dbReference type="Proteomes" id="UP000039217">
    <property type="component" value="Unassembled WGS sequence"/>
</dbReference>
<evidence type="ECO:0000313" key="2">
    <source>
        <dbReference type="EMBL" id="CKT32381.1"/>
    </source>
</evidence>
<evidence type="ECO:0000313" key="3">
    <source>
        <dbReference type="EMBL" id="CNW51005.1"/>
    </source>
</evidence>
<reference evidence="8 9" key="1">
    <citation type="submission" date="2015-03" db="EMBL/GenBank/DDBJ databases">
        <authorList>
            <consortium name="Pathogen Informatics"/>
        </authorList>
    </citation>
    <scope>NUCLEOTIDE SEQUENCE [LARGE SCALE GENOMIC DNA]</scope>
    <source>
        <strain evidence="1 14">Bir 185</strain>
        <strain evidence="2 13">Bir 187</strain>
        <strain evidence="3 9">D00501624</strain>
        <strain evidence="5 11">G09801536</strain>
        <strain evidence="8">K00500041</strain>
        <strain evidence="7 10">M09401471</strain>
        <strain evidence="6 12">P00601463</strain>
    </source>
</reference>
<evidence type="ECO:0000313" key="10">
    <source>
        <dbReference type="Proteomes" id="UP000044938"/>
    </source>
</evidence>
<dbReference type="EMBL" id="CSAJ01000765">
    <property type="protein sequence ID" value="COX18049.1"/>
    <property type="molecule type" value="Genomic_DNA"/>
</dbReference>
<dbReference type="EMBL" id="CSAE01000103">
    <property type="protein sequence ID" value="COV38417.1"/>
    <property type="molecule type" value="Genomic_DNA"/>
</dbReference>
<evidence type="ECO:0000313" key="6">
    <source>
        <dbReference type="EMBL" id="COW07355.1"/>
    </source>
</evidence>
<evidence type="ECO:0000313" key="5">
    <source>
        <dbReference type="EMBL" id="COV83929.1"/>
    </source>
</evidence>
<dbReference type="Proteomes" id="UP000038802">
    <property type="component" value="Unassembled WGS sequence"/>
</dbReference>